<dbReference type="Proteomes" id="UP001235744">
    <property type="component" value="Chromosome"/>
</dbReference>
<evidence type="ECO:0008006" key="3">
    <source>
        <dbReference type="Google" id="ProtNLM"/>
    </source>
</evidence>
<dbReference type="EMBL" id="CP120988">
    <property type="protein sequence ID" value="WLQ57578.1"/>
    <property type="molecule type" value="Genomic_DNA"/>
</dbReference>
<proteinExistence type="predicted"/>
<name>A0ABY9IQD2_9ACTN</name>
<sequence length="194" mass="20447">MRARRRFEGRLWLMGAVSLTALTLTTGCGGDGGSGGEVASAATAKGSATASPSGSSELSEYVDAQRRWVSCLRDAGLDAPDPDARGMVDLGDQSKWKRDPKALQAQEKCAGLSVAVPDSVEKAMQPELSQDEIRTKQRYATCMQEHGAPDFPDTDESGHFQDVTWDSTSAGAKRATRACASVIGVPDDAPTPQG</sequence>
<gene>
    <name evidence="1" type="ORF">P8A19_20000</name>
</gene>
<evidence type="ECO:0000313" key="1">
    <source>
        <dbReference type="EMBL" id="WLQ57578.1"/>
    </source>
</evidence>
<keyword evidence="2" id="KW-1185">Reference proteome</keyword>
<organism evidence="1 2">
    <name type="scientific">Streptomyces poriferorum</name>
    <dbReference type="NCBI Taxonomy" id="2798799"/>
    <lineage>
        <taxon>Bacteria</taxon>
        <taxon>Bacillati</taxon>
        <taxon>Actinomycetota</taxon>
        <taxon>Actinomycetes</taxon>
        <taxon>Kitasatosporales</taxon>
        <taxon>Streptomycetaceae</taxon>
        <taxon>Streptomyces</taxon>
    </lineage>
</organism>
<protein>
    <recommendedName>
        <fullName evidence="3">Lipoprotein</fullName>
    </recommendedName>
</protein>
<evidence type="ECO:0000313" key="2">
    <source>
        <dbReference type="Proteomes" id="UP001235744"/>
    </source>
</evidence>
<reference evidence="1 2" key="1">
    <citation type="submission" date="2023-03" db="EMBL/GenBank/DDBJ databases">
        <title>Isolation and description of six Streptomyces strains from soil environments, able to metabolize different microbial glucans.</title>
        <authorList>
            <person name="Widen T."/>
            <person name="Larsbrink J."/>
        </authorList>
    </citation>
    <scope>NUCLEOTIDE SEQUENCE [LARGE SCALE GENOMIC DNA]</scope>
    <source>
        <strain evidence="1 2">Alt2</strain>
    </source>
</reference>
<accession>A0ABY9IQD2</accession>
<dbReference type="PROSITE" id="PS51257">
    <property type="entry name" value="PROKAR_LIPOPROTEIN"/>
    <property type="match status" value="1"/>
</dbReference>
<dbReference type="RefSeq" id="WP_219569263.1">
    <property type="nucleotide sequence ID" value="NZ_CP120988.1"/>
</dbReference>